<protein>
    <submittedName>
        <fullName evidence="1">Uncharacterized protein</fullName>
    </submittedName>
</protein>
<dbReference type="OMA" id="MEEMANS"/>
<gene>
    <name evidence="1" type="ORF">FOC1_g10000720</name>
</gene>
<dbReference type="Proteomes" id="UP000016928">
    <property type="component" value="Unassembled WGS sequence"/>
</dbReference>
<accession>N4UUI7</accession>
<reference evidence="2" key="1">
    <citation type="submission" date="2012-09" db="EMBL/GenBank/DDBJ databases">
        <title>Genome sequencing and comparative transcriptomics of race 1 and race 4 of banana pathogen: Fusarium oxysporum f. sp. cubense.</title>
        <authorList>
            <person name="Fang X."/>
            <person name="Huang J."/>
        </authorList>
    </citation>
    <scope>NUCLEOTIDE SEQUENCE [LARGE SCALE GENOMIC DNA]</scope>
    <source>
        <strain evidence="2">race 1</strain>
    </source>
</reference>
<proteinExistence type="predicted"/>
<dbReference type="AlphaFoldDB" id="N4UUI7"/>
<dbReference type="EMBL" id="KB730007">
    <property type="protein sequence ID" value="ENH74957.1"/>
    <property type="molecule type" value="Genomic_DNA"/>
</dbReference>
<evidence type="ECO:0000313" key="2">
    <source>
        <dbReference type="Proteomes" id="UP000016928"/>
    </source>
</evidence>
<reference evidence="2" key="2">
    <citation type="journal article" date="2014" name="PLoS ONE">
        <title>Genome and Transcriptome Analysis of the Fungal Pathogen Fusarium oxysporum f. sp. cubense Causing Banana Vascular Wilt Disease.</title>
        <authorList>
            <person name="Guo L."/>
            <person name="Han L."/>
            <person name="Yang L."/>
            <person name="Zeng H."/>
            <person name="Fan D."/>
            <person name="Zhu Y."/>
            <person name="Feng Y."/>
            <person name="Wang G."/>
            <person name="Peng C."/>
            <person name="Jiang X."/>
            <person name="Zhou D."/>
            <person name="Ni P."/>
            <person name="Liang C."/>
            <person name="Liu L."/>
            <person name="Wang J."/>
            <person name="Mao C."/>
            <person name="Fang X."/>
            <person name="Peng M."/>
            <person name="Huang J."/>
        </authorList>
    </citation>
    <scope>NUCLEOTIDE SEQUENCE [LARGE SCALE GENOMIC DNA]</scope>
    <source>
        <strain evidence="2">race 1</strain>
    </source>
</reference>
<dbReference type="VEuPathDB" id="FungiDB:FOC1_g10000720"/>
<name>N4UUI7_FUSC1</name>
<dbReference type="HOGENOM" id="CLU_3068682_0_0_1"/>
<sequence length="53" mass="5967">MEEMANSLLTDCDVLPNIIAKYNIRLDNIWNFNKTGFIIGLIIAKIAIISSEI</sequence>
<evidence type="ECO:0000313" key="1">
    <source>
        <dbReference type="EMBL" id="ENH74957.1"/>
    </source>
</evidence>
<organism evidence="1 2">
    <name type="scientific">Fusarium oxysporum f. sp. cubense (strain race 1)</name>
    <name type="common">Panama disease fungus</name>
    <dbReference type="NCBI Taxonomy" id="1229664"/>
    <lineage>
        <taxon>Eukaryota</taxon>
        <taxon>Fungi</taxon>
        <taxon>Dikarya</taxon>
        <taxon>Ascomycota</taxon>
        <taxon>Pezizomycotina</taxon>
        <taxon>Sordariomycetes</taxon>
        <taxon>Hypocreomycetidae</taxon>
        <taxon>Hypocreales</taxon>
        <taxon>Nectriaceae</taxon>
        <taxon>Fusarium</taxon>
        <taxon>Fusarium oxysporum species complex</taxon>
    </lineage>
</organism>